<dbReference type="AlphaFoldDB" id="A0A1Y1JHQ3"/>
<evidence type="ECO:0000313" key="3">
    <source>
        <dbReference type="Proteomes" id="UP000195521"/>
    </source>
</evidence>
<keyword evidence="3" id="KW-1185">Reference proteome</keyword>
<name>A0A1Y1JHQ3_PLAGO</name>
<proteinExistence type="predicted"/>
<dbReference type="GO" id="GO:0005840">
    <property type="term" value="C:ribosome"/>
    <property type="evidence" value="ECO:0007669"/>
    <property type="project" value="UniProtKB-KW"/>
</dbReference>
<sequence length="265" mass="30696">MLNLSSLLKATKGVKPTGSTAADNENGENKGEIGSETVKIKLINMQEYKTKKLLDERKNVNAWSATNNSSKKPTKEAKKKTEKKKVEKKKDSKNDDENKDATKKDEAKKDDTKKDDTKKDDAKKDDEKKDDSKKGQKYEPPQKKFIPSVLKQRESTLSKSVKEVKNEKVEVFPDLLQAKKSTKTEKEKKKNQPQKKNKKDIGEKKKQEDEENNFPPIKEINKIHFNIFDVVDIKKEYERIIRNSDKVMQKYKNKKKFDNSMILCN</sequence>
<comment type="caution">
    <text evidence="2">The sequence shown here is derived from an EMBL/GenBank/DDBJ whole genome shotgun (WGS) entry which is preliminary data.</text>
</comment>
<organism evidence="2 3">
    <name type="scientific">Plasmodium gonderi</name>
    <dbReference type="NCBI Taxonomy" id="77519"/>
    <lineage>
        <taxon>Eukaryota</taxon>
        <taxon>Sar</taxon>
        <taxon>Alveolata</taxon>
        <taxon>Apicomplexa</taxon>
        <taxon>Aconoidasida</taxon>
        <taxon>Haemosporida</taxon>
        <taxon>Plasmodiidae</taxon>
        <taxon>Plasmodium</taxon>
        <taxon>Plasmodium (Plasmodium)</taxon>
    </lineage>
</organism>
<feature type="compositionally biased region" description="Basic and acidic residues" evidence="1">
    <location>
        <begin position="199"/>
        <end position="208"/>
    </location>
</feature>
<dbReference type="OrthoDB" id="378200at2759"/>
<keyword evidence="2" id="KW-0689">Ribosomal protein</keyword>
<feature type="compositionally biased region" description="Basic and acidic residues" evidence="1">
    <location>
        <begin position="84"/>
        <end position="142"/>
    </location>
</feature>
<protein>
    <submittedName>
        <fullName evidence="2">50S ribosomal protein L29</fullName>
    </submittedName>
</protein>
<dbReference type="EMBL" id="BDQF01000008">
    <property type="protein sequence ID" value="GAW80282.1"/>
    <property type="molecule type" value="Genomic_DNA"/>
</dbReference>
<accession>A0A1Y1JHQ3</accession>
<feature type="compositionally biased region" description="Basic and acidic residues" evidence="1">
    <location>
        <begin position="151"/>
        <end position="171"/>
    </location>
</feature>
<feature type="compositionally biased region" description="Basic and acidic residues" evidence="1">
    <location>
        <begin position="48"/>
        <end position="59"/>
    </location>
</feature>
<dbReference type="GeneID" id="39746995"/>
<feature type="region of interest" description="Disordered" evidence="1">
    <location>
        <begin position="1"/>
        <end position="215"/>
    </location>
</feature>
<dbReference type="OMA" id="NNFPPIE"/>
<evidence type="ECO:0000313" key="2">
    <source>
        <dbReference type="EMBL" id="GAW80282.1"/>
    </source>
</evidence>
<keyword evidence="2" id="KW-0687">Ribonucleoprotein</keyword>
<dbReference type="RefSeq" id="XP_028542871.1">
    <property type="nucleotide sequence ID" value="XM_028687070.1"/>
</dbReference>
<dbReference type="Proteomes" id="UP000195521">
    <property type="component" value="Unassembled WGS sequence"/>
</dbReference>
<reference evidence="3" key="1">
    <citation type="submission" date="2017-04" db="EMBL/GenBank/DDBJ databases">
        <title>Plasmodium gonderi genome.</title>
        <authorList>
            <person name="Arisue N."/>
            <person name="Honma H."/>
            <person name="Kawai S."/>
            <person name="Tougan T."/>
            <person name="Tanabe K."/>
            <person name="Horii T."/>
        </authorList>
    </citation>
    <scope>NUCLEOTIDE SEQUENCE [LARGE SCALE GENOMIC DNA]</scope>
    <source>
        <strain evidence="3">ATCC 30045</strain>
    </source>
</reference>
<evidence type="ECO:0000256" key="1">
    <source>
        <dbReference type="SAM" id="MobiDB-lite"/>
    </source>
</evidence>
<gene>
    <name evidence="2" type="ORF">PGO_071970</name>
</gene>